<organism evidence="2 3">
    <name type="scientific">Halorientalis persicus</name>
    <dbReference type="NCBI Taxonomy" id="1367881"/>
    <lineage>
        <taxon>Archaea</taxon>
        <taxon>Methanobacteriati</taxon>
        <taxon>Methanobacteriota</taxon>
        <taxon>Stenosarchaea group</taxon>
        <taxon>Halobacteria</taxon>
        <taxon>Halobacteriales</taxon>
        <taxon>Haloarculaceae</taxon>
        <taxon>Halorientalis</taxon>
    </lineage>
</organism>
<gene>
    <name evidence="2" type="ORF">SAMN05216388_100543</name>
</gene>
<sequence>MALLLALAALAVVPATAAPPPESVCAPCQEGLEWNAHRYDIALDVTHSNATVRVHPNGSATWTVTSQFEHRVPDRYTTGPNESFGDPSFLSRHRDLRRTVASEAADHTDDTVPEEIRLQSVTVANDTIRFRFLEPTVARQAPGGVVLVDEFRPDGPHTGWFVDVDRLRVVGPSGTTLANDVESAVGDHGAVDGRTLTLTGNVTDPPALPGDQFFLAFAPSGQWAGTVATFAIASVTVPQFLGGLVATQLVGAVALALALGTVLWLRRRRGESLDRKSLALWLGVAVSLYLLPTLSLFGLVYRPVGLSLGPLPDLVRVGVAIAVGAGGWYGYGVLHDRSRAEAATAET</sequence>
<protein>
    <submittedName>
        <fullName evidence="2">Uncharacterized protein</fullName>
    </submittedName>
</protein>
<keyword evidence="1" id="KW-0812">Transmembrane</keyword>
<evidence type="ECO:0000313" key="3">
    <source>
        <dbReference type="Proteomes" id="UP000198775"/>
    </source>
</evidence>
<evidence type="ECO:0000313" key="2">
    <source>
        <dbReference type="EMBL" id="SEN78565.1"/>
    </source>
</evidence>
<feature type="transmembrane region" description="Helical" evidence="1">
    <location>
        <begin position="240"/>
        <end position="266"/>
    </location>
</feature>
<evidence type="ECO:0000256" key="1">
    <source>
        <dbReference type="SAM" id="Phobius"/>
    </source>
</evidence>
<keyword evidence="1" id="KW-0472">Membrane</keyword>
<dbReference type="Proteomes" id="UP000198775">
    <property type="component" value="Unassembled WGS sequence"/>
</dbReference>
<proteinExistence type="predicted"/>
<feature type="transmembrane region" description="Helical" evidence="1">
    <location>
        <begin position="314"/>
        <end position="334"/>
    </location>
</feature>
<dbReference type="AlphaFoldDB" id="A0A1H8JDS6"/>
<reference evidence="3" key="1">
    <citation type="submission" date="2016-10" db="EMBL/GenBank/DDBJ databases">
        <authorList>
            <person name="Varghese N."/>
            <person name="Submissions S."/>
        </authorList>
    </citation>
    <scope>NUCLEOTIDE SEQUENCE [LARGE SCALE GENOMIC DNA]</scope>
    <source>
        <strain evidence="3">IBRC-M 10043</strain>
    </source>
</reference>
<dbReference type="EMBL" id="FOCX01000005">
    <property type="protein sequence ID" value="SEN78565.1"/>
    <property type="molecule type" value="Genomic_DNA"/>
</dbReference>
<feature type="transmembrane region" description="Helical" evidence="1">
    <location>
        <begin position="278"/>
        <end position="302"/>
    </location>
</feature>
<accession>A0A1H8JDS6</accession>
<keyword evidence="3" id="KW-1185">Reference proteome</keyword>
<keyword evidence="1" id="KW-1133">Transmembrane helix</keyword>
<name>A0A1H8JDS6_9EURY</name>